<protein>
    <submittedName>
        <fullName evidence="2">Uncharacterized protein</fullName>
    </submittedName>
</protein>
<feature type="region of interest" description="Disordered" evidence="1">
    <location>
        <begin position="332"/>
        <end position="458"/>
    </location>
</feature>
<gene>
    <name evidence="2" type="ORF">AFUS01_LOCUS27960</name>
</gene>
<feature type="region of interest" description="Disordered" evidence="1">
    <location>
        <begin position="196"/>
        <end position="252"/>
    </location>
</feature>
<evidence type="ECO:0000313" key="2">
    <source>
        <dbReference type="EMBL" id="CAG7817388.1"/>
    </source>
</evidence>
<keyword evidence="3" id="KW-1185">Reference proteome</keyword>
<dbReference type="EMBL" id="CAJVCH010392723">
    <property type="protein sequence ID" value="CAG7817388.1"/>
    <property type="molecule type" value="Genomic_DNA"/>
</dbReference>
<name>A0A8J2KI30_9HEXA</name>
<dbReference type="Proteomes" id="UP000708208">
    <property type="component" value="Unassembled WGS sequence"/>
</dbReference>
<sequence>MEHYSSGLTMKPMKTSVSVQLKTSPVKTGPKNNLCFHCEERTCPYNRVHCHMCERYCHLMCLQLTSVPLEGDKFWDVMCSACGTQNVRDKEQNRVFSVRRSINSWSDVVHLIINCLKVKSMGQQYFDFETQIIPFFDSNMDKLHLPSKFKSASPDDRKSNLLAALTSSRLRFTKQQGPEKIPKLGEAGKTLWALRSDKSNQSDSSPETPATSSTSIRLPRRNLMVSPSNKSPDKPSDMDISPPPVPKASLPLSLKNRMGSNSSALSIFSIPNPYGNTNSVSPAVSANVNYPRVLSKETVLKNPITTNIVLAPTNSATSTTARFSCKSITTTKGTTFQTPQKVESNHRQRLRIRLPLKPPSTDKEKEPPALSPARPELSTPKKNHTNKIGTEGPHPRKRLLSSGGEDSDKDSTAVQPPKQSKNVPLSPTMPQLTKQDQASGVPLKSPEPISSTAAREAIGNPAVPSLRLSLTRGRPKLLRSTVLNSTNKSIRGKGSRGRGRPVSRLIPPKESSNSSQNSNDSSSRSSLAVTLNGIWRSDSKVSISNGTQTSTNGLKIKKVPWNPPPPQSPEGLEDMEDDPRKTFYGNLLNAAMFTGLRVKCLPKPFEEDRAKRTVAELYTEDANCYVTDEPENNTKMEIPSKTKNRFGKNLDDLESYEIAATKIGPDGMKKYLVVWKEPIQNRQLDFDEEIDRLFFRSRMDTNKNHWTDPTHTLNGCRIKSETDKKYPTLTTITKNSKQLDSKKMLAIDDDITILKHSPVKSSSSCGTSSKSNCKPPVTCVIDLTDSS</sequence>
<dbReference type="AlphaFoldDB" id="A0A8J2KI30"/>
<feature type="compositionally biased region" description="Low complexity" evidence="1">
    <location>
        <begin position="202"/>
        <end position="215"/>
    </location>
</feature>
<accession>A0A8J2KI30</accession>
<feature type="compositionally biased region" description="Polar residues" evidence="1">
    <location>
        <begin position="412"/>
        <end position="438"/>
    </location>
</feature>
<feature type="compositionally biased region" description="Polar residues" evidence="1">
    <location>
        <begin position="541"/>
        <end position="553"/>
    </location>
</feature>
<evidence type="ECO:0000313" key="3">
    <source>
        <dbReference type="Proteomes" id="UP000708208"/>
    </source>
</evidence>
<proteinExistence type="predicted"/>
<feature type="region of interest" description="Disordered" evidence="1">
    <location>
        <begin position="477"/>
        <end position="525"/>
    </location>
</feature>
<organism evidence="2 3">
    <name type="scientific">Allacma fusca</name>
    <dbReference type="NCBI Taxonomy" id="39272"/>
    <lineage>
        <taxon>Eukaryota</taxon>
        <taxon>Metazoa</taxon>
        <taxon>Ecdysozoa</taxon>
        <taxon>Arthropoda</taxon>
        <taxon>Hexapoda</taxon>
        <taxon>Collembola</taxon>
        <taxon>Symphypleona</taxon>
        <taxon>Sminthuridae</taxon>
        <taxon>Allacma</taxon>
    </lineage>
</organism>
<feature type="compositionally biased region" description="Low complexity" evidence="1">
    <location>
        <begin position="511"/>
        <end position="525"/>
    </location>
</feature>
<feature type="compositionally biased region" description="Basic residues" evidence="1">
    <location>
        <begin position="490"/>
        <end position="501"/>
    </location>
</feature>
<comment type="caution">
    <text evidence="2">The sequence shown here is derived from an EMBL/GenBank/DDBJ whole genome shotgun (WGS) entry which is preliminary data.</text>
</comment>
<dbReference type="OrthoDB" id="10033786at2759"/>
<feature type="region of interest" description="Disordered" evidence="1">
    <location>
        <begin position="541"/>
        <end position="579"/>
    </location>
</feature>
<evidence type="ECO:0000256" key="1">
    <source>
        <dbReference type="SAM" id="MobiDB-lite"/>
    </source>
</evidence>
<reference evidence="2" key="1">
    <citation type="submission" date="2021-06" db="EMBL/GenBank/DDBJ databases">
        <authorList>
            <person name="Hodson N. C."/>
            <person name="Mongue J. A."/>
            <person name="Jaron S. K."/>
        </authorList>
    </citation>
    <scope>NUCLEOTIDE SEQUENCE</scope>
</reference>